<proteinExistence type="predicted"/>
<dbReference type="Proteomes" id="UP000679575">
    <property type="component" value="Chromosome"/>
</dbReference>
<dbReference type="EMBL" id="CP073587">
    <property type="protein sequence ID" value="QUN06174.1"/>
    <property type="molecule type" value="Genomic_DNA"/>
</dbReference>
<feature type="signal peptide" evidence="1">
    <location>
        <begin position="1"/>
        <end position="22"/>
    </location>
</feature>
<feature type="chain" id="PRO_5046405488" description="FAD/FMN-containing dehydrogenase" evidence="1">
    <location>
        <begin position="23"/>
        <end position="168"/>
    </location>
</feature>
<keyword evidence="3" id="KW-1185">Reference proteome</keyword>
<sequence length="168" mass="18246">MKIPATLLMMCLMLFTLQSAQASEYAVGDTLQPVTLQDQFDAPQSLNDGDKLLVFTRSMAGGKIAREALSGVTTEQMQHIGLLYIADISGMPSLIARLVAIPKMKDFSFPVALDREGQPTKLFPVADDTAALINLEQLKITQIRYFDSAEALKQALQSSGLELPTAAK</sequence>
<gene>
    <name evidence="2" type="ORF">KDN34_01480</name>
</gene>
<evidence type="ECO:0008006" key="4">
    <source>
        <dbReference type="Google" id="ProtNLM"/>
    </source>
</evidence>
<dbReference type="RefSeq" id="WP_212595190.1">
    <property type="nucleotide sequence ID" value="NZ_CP073587.1"/>
</dbReference>
<evidence type="ECO:0000256" key="1">
    <source>
        <dbReference type="SAM" id="SignalP"/>
    </source>
</evidence>
<evidence type="ECO:0000313" key="3">
    <source>
        <dbReference type="Proteomes" id="UP000679575"/>
    </source>
</evidence>
<keyword evidence="1" id="KW-0732">Signal</keyword>
<organism evidence="2 3">
    <name type="scientific">Shewanella yunxiaonensis</name>
    <dbReference type="NCBI Taxonomy" id="2829809"/>
    <lineage>
        <taxon>Bacteria</taxon>
        <taxon>Pseudomonadati</taxon>
        <taxon>Pseudomonadota</taxon>
        <taxon>Gammaproteobacteria</taxon>
        <taxon>Alteromonadales</taxon>
        <taxon>Shewanellaceae</taxon>
        <taxon>Shewanella</taxon>
    </lineage>
</organism>
<evidence type="ECO:0000313" key="2">
    <source>
        <dbReference type="EMBL" id="QUN06174.1"/>
    </source>
</evidence>
<reference evidence="2 3" key="1">
    <citation type="submission" date="2021-04" db="EMBL/GenBank/DDBJ databases">
        <title>Novel species identification of genus Shewanella.</title>
        <authorList>
            <person name="Liu G."/>
        </authorList>
    </citation>
    <scope>NUCLEOTIDE SEQUENCE [LARGE SCALE GENOMIC DNA]</scope>
    <source>
        <strain evidence="2 3">FJAT-54481</strain>
    </source>
</reference>
<accession>A0ABX7YTT8</accession>
<protein>
    <recommendedName>
        <fullName evidence="4">FAD/FMN-containing dehydrogenase</fullName>
    </recommendedName>
</protein>
<name>A0ABX7YTT8_9GAMM</name>